<evidence type="ECO:0000313" key="2">
    <source>
        <dbReference type="EMBL" id="MFL0251550.1"/>
    </source>
</evidence>
<organism evidence="2 3">
    <name type="scientific">Clostridium neuense</name>
    <dbReference type="NCBI Taxonomy" id="1728934"/>
    <lineage>
        <taxon>Bacteria</taxon>
        <taxon>Bacillati</taxon>
        <taxon>Bacillota</taxon>
        <taxon>Clostridia</taxon>
        <taxon>Eubacteriales</taxon>
        <taxon>Clostridiaceae</taxon>
        <taxon>Clostridium</taxon>
    </lineage>
</organism>
<dbReference type="PIRSF" id="PIRSF038973">
    <property type="entry name" value="SpoIIM"/>
    <property type="match status" value="1"/>
</dbReference>
<protein>
    <submittedName>
        <fullName evidence="2">Stage II sporulation protein M</fullName>
    </submittedName>
</protein>
<keyword evidence="1" id="KW-0472">Membrane</keyword>
<dbReference type="NCBIfam" id="TIGR02831">
    <property type="entry name" value="spo_II_M"/>
    <property type="match status" value="1"/>
</dbReference>
<evidence type="ECO:0000256" key="1">
    <source>
        <dbReference type="SAM" id="Phobius"/>
    </source>
</evidence>
<name>A0ABW8THN7_9CLOT</name>
<gene>
    <name evidence="2" type="primary">spoIIM</name>
    <name evidence="2" type="ORF">ACJDT4_14100</name>
</gene>
<sequence>MKKIVVKNIVNNHFRDNFLLYILSALCIGIGFVIGVYIVKYMTTSDKSNLLSYLVDFIKGKGGSAESSKMIFFQAVKNNIPLILVVWFLGLTMIGIPIILIIDVLKGFTIGFTVAFFISGFGIKGVGMAMLGVIPQNIIYIPCIIFLSVIAMEFSIKLIKDNSKMSMRRRFFSNIGSYSFMFIAITVIMFIGFFFETYCTPNIIKVIAMNMWGINC</sequence>
<keyword evidence="1" id="KW-0812">Transmembrane</keyword>
<keyword evidence="1" id="KW-1133">Transmembrane helix</keyword>
<dbReference type="InterPro" id="IPR014196">
    <property type="entry name" value="SpoIIM"/>
</dbReference>
<feature type="transmembrane region" description="Helical" evidence="1">
    <location>
        <begin position="138"/>
        <end position="159"/>
    </location>
</feature>
<dbReference type="RefSeq" id="WP_406788204.1">
    <property type="nucleotide sequence ID" value="NZ_JBJIAA010000011.1"/>
</dbReference>
<reference evidence="2 3" key="1">
    <citation type="submission" date="2024-11" db="EMBL/GenBank/DDBJ databases">
        <authorList>
            <person name="Heng Y.C."/>
            <person name="Lim A.C.H."/>
            <person name="Lee J.K.Y."/>
            <person name="Kittelmann S."/>
        </authorList>
    </citation>
    <scope>NUCLEOTIDE SEQUENCE [LARGE SCALE GENOMIC DNA]</scope>
    <source>
        <strain evidence="2 3">WILCCON 0114</strain>
    </source>
</reference>
<dbReference type="InterPro" id="IPR002798">
    <property type="entry name" value="SpoIIM-like"/>
</dbReference>
<feature type="transmembrane region" description="Helical" evidence="1">
    <location>
        <begin position="20"/>
        <end position="39"/>
    </location>
</feature>
<feature type="transmembrane region" description="Helical" evidence="1">
    <location>
        <begin position="80"/>
        <end position="102"/>
    </location>
</feature>
<dbReference type="Pfam" id="PF01944">
    <property type="entry name" value="SpoIIM"/>
    <property type="match status" value="1"/>
</dbReference>
<keyword evidence="3" id="KW-1185">Reference proteome</keyword>
<comment type="caution">
    <text evidence="2">The sequence shown here is derived from an EMBL/GenBank/DDBJ whole genome shotgun (WGS) entry which is preliminary data.</text>
</comment>
<dbReference type="Proteomes" id="UP001623592">
    <property type="component" value="Unassembled WGS sequence"/>
</dbReference>
<feature type="transmembrane region" description="Helical" evidence="1">
    <location>
        <begin position="109"/>
        <end position="132"/>
    </location>
</feature>
<dbReference type="EMBL" id="JBJIAA010000011">
    <property type="protein sequence ID" value="MFL0251550.1"/>
    <property type="molecule type" value="Genomic_DNA"/>
</dbReference>
<accession>A0ABW8THN7</accession>
<feature type="transmembrane region" description="Helical" evidence="1">
    <location>
        <begin position="171"/>
        <end position="195"/>
    </location>
</feature>
<proteinExistence type="predicted"/>
<evidence type="ECO:0000313" key="3">
    <source>
        <dbReference type="Proteomes" id="UP001623592"/>
    </source>
</evidence>